<dbReference type="InterPro" id="IPR028082">
    <property type="entry name" value="Peripla_BP_I"/>
</dbReference>
<organism evidence="6 7">
    <name type="scientific">Paenibacillus aestuarii</name>
    <dbReference type="NCBI Taxonomy" id="516965"/>
    <lineage>
        <taxon>Bacteria</taxon>
        <taxon>Bacillati</taxon>
        <taxon>Bacillota</taxon>
        <taxon>Bacilli</taxon>
        <taxon>Bacillales</taxon>
        <taxon>Paenibacillaceae</taxon>
        <taxon>Paenibacillus</taxon>
    </lineage>
</organism>
<name>A0ABW0KAR6_9BACL</name>
<keyword evidence="3 4" id="KW-0732">Signal</keyword>
<accession>A0ABW0KAR6</accession>
<dbReference type="InterPro" id="IPR025997">
    <property type="entry name" value="SBP_2_dom"/>
</dbReference>
<comment type="similarity">
    <text evidence="2">Belongs to the bacterial solute-binding protein 2 family.</text>
</comment>
<evidence type="ECO:0000256" key="1">
    <source>
        <dbReference type="ARBA" id="ARBA00004196"/>
    </source>
</evidence>
<reference evidence="7" key="1">
    <citation type="journal article" date="2019" name="Int. J. Syst. Evol. Microbiol.">
        <title>The Global Catalogue of Microorganisms (GCM) 10K type strain sequencing project: providing services to taxonomists for standard genome sequencing and annotation.</title>
        <authorList>
            <consortium name="The Broad Institute Genomics Platform"/>
            <consortium name="The Broad Institute Genome Sequencing Center for Infectious Disease"/>
            <person name="Wu L."/>
            <person name="Ma J."/>
        </authorList>
    </citation>
    <scope>NUCLEOTIDE SEQUENCE [LARGE SCALE GENOMIC DNA]</scope>
    <source>
        <strain evidence="7">KACC 11904</strain>
    </source>
</reference>
<evidence type="ECO:0000256" key="4">
    <source>
        <dbReference type="SAM" id="SignalP"/>
    </source>
</evidence>
<dbReference type="SUPFAM" id="SSF53822">
    <property type="entry name" value="Periplasmic binding protein-like I"/>
    <property type="match status" value="1"/>
</dbReference>
<evidence type="ECO:0000313" key="6">
    <source>
        <dbReference type="EMBL" id="MFC5449887.1"/>
    </source>
</evidence>
<sequence length="325" mass="36018">MRITSWAACTFLLLLLLTACKDSAPSGPELTASASQHPELSAGNNHDRPLTFGIIYPLAHPFYEMITESIEAASKSYPIQLVVKAPDEINLEQQIRMMENMINQKVDGIALDPIDPVALEPYINRAVQAGIPVICFESDVPGSMRSSFIGSSYFNEGMLMGQIVERTLKGKGMIMVEGSKATSTQQNSRLAGMLEYLKTKTDIQVLETRYNEGNNEKAISDLEALIEEHPHFDALVALDIISSTNAILVWKSQGLKRFALTFGMTPEVKEALLNRQIHAVISENEQMWGSKMIEKLLAVSNHNEVSEITNTGYQEVTQTEFDGTY</sequence>
<evidence type="ECO:0000256" key="3">
    <source>
        <dbReference type="ARBA" id="ARBA00022729"/>
    </source>
</evidence>
<dbReference type="EMBL" id="JBHSMJ010000022">
    <property type="protein sequence ID" value="MFC5449887.1"/>
    <property type="molecule type" value="Genomic_DNA"/>
</dbReference>
<feature type="chain" id="PRO_5046910865" evidence="4">
    <location>
        <begin position="25"/>
        <end position="325"/>
    </location>
</feature>
<dbReference type="PANTHER" id="PTHR46847">
    <property type="entry name" value="D-ALLOSE-BINDING PERIPLASMIC PROTEIN-RELATED"/>
    <property type="match status" value="1"/>
</dbReference>
<evidence type="ECO:0000313" key="7">
    <source>
        <dbReference type="Proteomes" id="UP001596044"/>
    </source>
</evidence>
<evidence type="ECO:0000259" key="5">
    <source>
        <dbReference type="Pfam" id="PF13407"/>
    </source>
</evidence>
<proteinExistence type="inferred from homology"/>
<protein>
    <submittedName>
        <fullName evidence="6">Sugar ABC transporter substrate-binding protein</fullName>
    </submittedName>
</protein>
<dbReference type="Proteomes" id="UP001596044">
    <property type="component" value="Unassembled WGS sequence"/>
</dbReference>
<feature type="domain" description="Periplasmic binding protein" evidence="5">
    <location>
        <begin position="56"/>
        <end position="301"/>
    </location>
</feature>
<dbReference type="Gene3D" id="3.40.50.2300">
    <property type="match status" value="2"/>
</dbReference>
<keyword evidence="7" id="KW-1185">Reference proteome</keyword>
<dbReference type="RefSeq" id="WP_270884877.1">
    <property type="nucleotide sequence ID" value="NZ_JAQFVF010000080.1"/>
</dbReference>
<comment type="caution">
    <text evidence="6">The sequence shown here is derived from an EMBL/GenBank/DDBJ whole genome shotgun (WGS) entry which is preliminary data.</text>
</comment>
<dbReference type="Pfam" id="PF13407">
    <property type="entry name" value="Peripla_BP_4"/>
    <property type="match status" value="1"/>
</dbReference>
<comment type="subcellular location">
    <subcellularLocation>
        <location evidence="1">Cell envelope</location>
    </subcellularLocation>
</comment>
<dbReference type="PROSITE" id="PS51257">
    <property type="entry name" value="PROKAR_LIPOPROTEIN"/>
    <property type="match status" value="1"/>
</dbReference>
<gene>
    <name evidence="6" type="ORF">ACFPOG_16670</name>
</gene>
<dbReference type="PANTHER" id="PTHR46847:SF1">
    <property type="entry name" value="D-ALLOSE-BINDING PERIPLASMIC PROTEIN-RELATED"/>
    <property type="match status" value="1"/>
</dbReference>
<evidence type="ECO:0000256" key="2">
    <source>
        <dbReference type="ARBA" id="ARBA00007639"/>
    </source>
</evidence>
<feature type="signal peptide" evidence="4">
    <location>
        <begin position="1"/>
        <end position="24"/>
    </location>
</feature>